<evidence type="ECO:0000313" key="3">
    <source>
        <dbReference type="Proteomes" id="UP000464452"/>
    </source>
</evidence>
<reference evidence="2 3" key="1">
    <citation type="submission" date="2020-02" db="EMBL/GenBank/DDBJ databases">
        <title>Thermophilic hydrogen producing bacteria, Caloranaerobacter azorensis.</title>
        <authorList>
            <person name="Baek K."/>
        </authorList>
    </citation>
    <scope>NUCLEOTIDE SEQUENCE [LARGE SCALE GENOMIC DNA]</scope>
    <source>
        <strain evidence="2 3">T3-1</strain>
    </source>
</reference>
<proteinExistence type="predicted"/>
<evidence type="ECO:0000313" key="2">
    <source>
        <dbReference type="EMBL" id="QIB26925.1"/>
    </source>
</evidence>
<dbReference type="AlphaFoldDB" id="A0A6P1YFI0"/>
<name>A0A6P1YFI0_9FIRM</name>
<evidence type="ECO:0000256" key="1">
    <source>
        <dbReference type="SAM" id="Phobius"/>
    </source>
</evidence>
<keyword evidence="1" id="KW-0472">Membrane</keyword>
<protein>
    <submittedName>
        <fullName evidence="2">Uncharacterized protein</fullName>
    </submittedName>
</protein>
<dbReference type="EMBL" id="CP048617">
    <property type="protein sequence ID" value="QIB26925.1"/>
    <property type="molecule type" value="Genomic_DNA"/>
</dbReference>
<dbReference type="KEGG" id="cazo:G3A45_06230"/>
<keyword evidence="1" id="KW-1133">Transmembrane helix</keyword>
<feature type="transmembrane region" description="Helical" evidence="1">
    <location>
        <begin position="6"/>
        <end position="24"/>
    </location>
</feature>
<dbReference type="RefSeq" id="WP_163234874.1">
    <property type="nucleotide sequence ID" value="NZ_CP048617.1"/>
</dbReference>
<keyword evidence="1" id="KW-0812">Transmembrane</keyword>
<dbReference type="Proteomes" id="UP000464452">
    <property type="component" value="Chromosome"/>
</dbReference>
<accession>A0A6P1YFI0</accession>
<sequence>MKKDTVLILILTSLIIVLGISNIYQYKKSLELKIGCGQRISNIVTYALVGVPRLVLDDLSNSTTINEVDLAKTIERVSVAKTFVFTGVEGFSQVRDFLENTEKDLKKLYKLIKQNKREQEIDFLINKIKENQKKSLKAYEEIRNFFQEYMSQRNKEKKGAEWHLLWYKNSVGDSEEFIKIIDKRLKLEK</sequence>
<gene>
    <name evidence="2" type="ORF">G3A45_06230</name>
</gene>
<organism evidence="2 3">
    <name type="scientific">Caloranaerobacter azorensis</name>
    <dbReference type="NCBI Taxonomy" id="116090"/>
    <lineage>
        <taxon>Bacteria</taxon>
        <taxon>Bacillati</taxon>
        <taxon>Bacillota</taxon>
        <taxon>Tissierellia</taxon>
        <taxon>Tissierellales</taxon>
        <taxon>Thermohalobacteraceae</taxon>
        <taxon>Caloranaerobacter</taxon>
    </lineage>
</organism>